<reference evidence="1 2" key="1">
    <citation type="journal article" date="2022" name="bioRxiv">
        <title>Genomics of Preaxostyla Flagellates Illuminates Evolutionary Transitions and the Path Towards Mitochondrial Loss.</title>
        <authorList>
            <person name="Novak L.V.F."/>
            <person name="Treitli S.C."/>
            <person name="Pyrih J."/>
            <person name="Halakuc P."/>
            <person name="Pipaliya S.V."/>
            <person name="Vacek V."/>
            <person name="Brzon O."/>
            <person name="Soukal P."/>
            <person name="Eme L."/>
            <person name="Dacks J.B."/>
            <person name="Karnkowska A."/>
            <person name="Elias M."/>
            <person name="Hampl V."/>
        </authorList>
    </citation>
    <scope>NUCLEOTIDE SEQUENCE [LARGE SCALE GENOMIC DNA]</scope>
    <source>
        <strain evidence="1">NAU3</strain>
        <tissue evidence="1">Gut</tissue>
    </source>
</reference>
<gene>
    <name evidence="1" type="ORF">BLNAU_25245</name>
</gene>
<organism evidence="1 2">
    <name type="scientific">Blattamonas nauphoetae</name>
    <dbReference type="NCBI Taxonomy" id="2049346"/>
    <lineage>
        <taxon>Eukaryota</taxon>
        <taxon>Metamonada</taxon>
        <taxon>Preaxostyla</taxon>
        <taxon>Oxymonadida</taxon>
        <taxon>Blattamonas</taxon>
    </lineage>
</organism>
<dbReference type="EMBL" id="JARBJD010000828">
    <property type="protein sequence ID" value="KAK2939846.1"/>
    <property type="molecule type" value="Genomic_DNA"/>
</dbReference>
<accession>A0ABQ9WK49</accession>
<evidence type="ECO:0000313" key="2">
    <source>
        <dbReference type="Proteomes" id="UP001281761"/>
    </source>
</evidence>
<name>A0ABQ9WK49_9EUKA</name>
<dbReference type="Proteomes" id="UP001281761">
    <property type="component" value="Unassembled WGS sequence"/>
</dbReference>
<comment type="caution">
    <text evidence="1">The sequence shown here is derived from an EMBL/GenBank/DDBJ whole genome shotgun (WGS) entry which is preliminary data.</text>
</comment>
<sequence length="375" mass="40108">MHTWKHHPIHAYSLSGSENSIDSETQTATLIKFTRGIHLSCVPFQYISLRGEVCFHVIGRTHGMIEVHSSSLWVSEWTVLSEGSLSPFGISGGGCSGSSISILSSKYSGTNERVMSLPPLTSLTLPSKHDPTHQDISTDTFDTSMNAVVGSGVCLSSIDLGFGTGPLFDFGCSIRFQLLSPSTTISLTHSSRRNVSSVAPETTRHLFAQTRQTLVSYVVEVSINHFSGTATADLNMCRSFLASNLSFSKCSSNLAPSDQHPTSTLNHRTGTDLIDIANGMDGQDVDITRCPFTHTTSSTNPSAVHFAAQPRTPKSTRWAGAVSSSTDHRQLSISFSSCLVAWFCDTPNSGGFGTVVLIDSSSCTVSGCILPNGQC</sequence>
<protein>
    <submittedName>
        <fullName evidence="1">Uncharacterized protein</fullName>
    </submittedName>
</protein>
<evidence type="ECO:0000313" key="1">
    <source>
        <dbReference type="EMBL" id="KAK2939846.1"/>
    </source>
</evidence>
<keyword evidence="2" id="KW-1185">Reference proteome</keyword>
<proteinExistence type="predicted"/>